<dbReference type="PROSITE" id="PS00675">
    <property type="entry name" value="SIGMA54_INTERACT_1"/>
    <property type="match status" value="1"/>
</dbReference>
<keyword evidence="1" id="KW-0547">Nucleotide-binding</keyword>
<proteinExistence type="predicted"/>
<dbReference type="Pfam" id="PF25601">
    <property type="entry name" value="AAA_lid_14"/>
    <property type="match status" value="1"/>
</dbReference>
<keyword evidence="7" id="KW-1185">Reference proteome</keyword>
<dbReference type="PROSITE" id="PS50045">
    <property type="entry name" value="SIGMA54_INTERACT_4"/>
    <property type="match status" value="1"/>
</dbReference>
<evidence type="ECO:0000256" key="1">
    <source>
        <dbReference type="ARBA" id="ARBA00022741"/>
    </source>
</evidence>
<dbReference type="SUPFAM" id="SSF52540">
    <property type="entry name" value="P-loop containing nucleoside triphosphate hydrolases"/>
    <property type="match status" value="1"/>
</dbReference>
<name>A0A0F5I1D1_BACTR</name>
<dbReference type="InterPro" id="IPR009057">
    <property type="entry name" value="Homeodomain-like_sf"/>
</dbReference>
<evidence type="ECO:0000256" key="4">
    <source>
        <dbReference type="ARBA" id="ARBA00023163"/>
    </source>
</evidence>
<gene>
    <name evidence="6" type="ORF">QY95_02505</name>
</gene>
<evidence type="ECO:0000259" key="5">
    <source>
        <dbReference type="PROSITE" id="PS50045"/>
    </source>
</evidence>
<dbReference type="PANTHER" id="PTHR32071">
    <property type="entry name" value="TRANSCRIPTIONAL REGULATORY PROTEIN"/>
    <property type="match status" value="1"/>
</dbReference>
<evidence type="ECO:0000256" key="2">
    <source>
        <dbReference type="ARBA" id="ARBA00022840"/>
    </source>
</evidence>
<evidence type="ECO:0000313" key="7">
    <source>
        <dbReference type="Proteomes" id="UP000031563"/>
    </source>
</evidence>
<dbReference type="Gene3D" id="1.10.8.60">
    <property type="match status" value="1"/>
</dbReference>
<dbReference type="Gene3D" id="3.40.50.300">
    <property type="entry name" value="P-loop containing nucleotide triphosphate hydrolases"/>
    <property type="match status" value="1"/>
</dbReference>
<evidence type="ECO:0000256" key="3">
    <source>
        <dbReference type="ARBA" id="ARBA00023015"/>
    </source>
</evidence>
<keyword evidence="2" id="KW-0067">ATP-binding</keyword>
<feature type="domain" description="Sigma-54 factor interaction" evidence="5">
    <location>
        <begin position="131"/>
        <end position="361"/>
    </location>
</feature>
<dbReference type="InterPro" id="IPR058031">
    <property type="entry name" value="AAA_lid_NorR"/>
</dbReference>
<dbReference type="Proteomes" id="UP000031563">
    <property type="component" value="Unassembled WGS sequence"/>
</dbReference>
<dbReference type="InterPro" id="IPR027417">
    <property type="entry name" value="P-loop_NTPase"/>
</dbReference>
<dbReference type="PANTHER" id="PTHR32071:SF57">
    <property type="entry name" value="C4-DICARBOXYLATE TRANSPORT TRANSCRIPTIONAL REGULATORY PROTEIN DCTD"/>
    <property type="match status" value="1"/>
</dbReference>
<comment type="caution">
    <text evidence="6">The sequence shown here is derived from an EMBL/GenBank/DDBJ whole genome shotgun (WGS) entry which is preliminary data.</text>
</comment>
<sequence length="447" mass="50353">MEVKSILEQKKEWGCLEIDGKGNLLSASPDFFQHFNVTPSELRNCTVNEVIKYPAFQSSFQSILQKPVFFGTVAGRSCLLRLTREDDRFFLHVLVDQDEVRPSDILSFAQSLAGTRKREAALGYRYSFDDIIGESPAAKQIKELAARVATSSSTVLLTGESGTGKELFAQAIHGLSTRKHQPFVAVNCAAIPDELFESEVFGYEAGAFSGAKKEGKPGKIERAQHGTLFLDEISELPYQAQGKLLRVLQEREIERLGGTVSKHIDVRIIAATNRDLQALVQEGKFRQDLFYRLYVFELQIPPLRKRKEDILPIAHHFIHHFNGELHKNVQYISPSLEKWLLENPWDGNIRELKACIERAMNLADSDTLTLESLYLPSFQGAEPKNMQSVDEETAEAGLSLKEEVEKAEISAIQRALRQCNGDRLLAAQALHIHPASLYRKISKYQLK</sequence>
<dbReference type="InterPro" id="IPR003593">
    <property type="entry name" value="AAA+_ATPase"/>
</dbReference>
<dbReference type="Pfam" id="PF00158">
    <property type="entry name" value="Sigma54_activat"/>
    <property type="match status" value="1"/>
</dbReference>
<reference evidence="6" key="1">
    <citation type="submission" date="2015-02" db="EMBL/GenBank/DDBJ databases">
        <title>Genome Assembly of Bacillaceae bacterium MTCC 8252.</title>
        <authorList>
            <person name="Verma A."/>
            <person name="Khatri I."/>
            <person name="Mual P."/>
            <person name="Subramanian S."/>
            <person name="Krishnamurthi S."/>
        </authorList>
    </citation>
    <scope>NUCLEOTIDE SEQUENCE [LARGE SCALE GENOMIC DNA]</scope>
    <source>
        <strain evidence="6">MTCC 8252</strain>
    </source>
</reference>
<dbReference type="EMBL" id="JWIR02000043">
    <property type="protein sequence ID" value="KKB39065.1"/>
    <property type="molecule type" value="Genomic_DNA"/>
</dbReference>
<organism evidence="6 7">
    <name type="scientific">Bacillus thermotolerans</name>
    <name type="common">Quasibacillus thermotolerans</name>
    <dbReference type="NCBI Taxonomy" id="1221996"/>
    <lineage>
        <taxon>Bacteria</taxon>
        <taxon>Bacillati</taxon>
        <taxon>Bacillota</taxon>
        <taxon>Bacilli</taxon>
        <taxon>Bacillales</taxon>
        <taxon>Bacillaceae</taxon>
        <taxon>Bacillus</taxon>
    </lineage>
</organism>
<protein>
    <submittedName>
        <fullName evidence="6">Two-component response regulator</fullName>
    </submittedName>
</protein>
<dbReference type="SMART" id="SM00382">
    <property type="entry name" value="AAA"/>
    <property type="match status" value="1"/>
</dbReference>
<dbReference type="AlphaFoldDB" id="A0A0F5I1D1"/>
<keyword evidence="3" id="KW-0805">Transcription regulation</keyword>
<evidence type="ECO:0000313" key="6">
    <source>
        <dbReference type="EMBL" id="KKB39065.1"/>
    </source>
</evidence>
<dbReference type="GO" id="GO:0043565">
    <property type="term" value="F:sequence-specific DNA binding"/>
    <property type="evidence" value="ECO:0007669"/>
    <property type="project" value="InterPro"/>
</dbReference>
<dbReference type="STRING" id="1221996.QY95_02505"/>
<dbReference type="GO" id="GO:0005524">
    <property type="term" value="F:ATP binding"/>
    <property type="evidence" value="ECO:0007669"/>
    <property type="project" value="UniProtKB-KW"/>
</dbReference>
<dbReference type="Pfam" id="PF02954">
    <property type="entry name" value="HTH_8"/>
    <property type="match status" value="1"/>
</dbReference>
<dbReference type="FunFam" id="3.40.50.300:FF:000006">
    <property type="entry name" value="DNA-binding transcriptional regulator NtrC"/>
    <property type="match status" value="1"/>
</dbReference>
<dbReference type="InterPro" id="IPR002197">
    <property type="entry name" value="HTH_Fis"/>
</dbReference>
<dbReference type="InterPro" id="IPR002078">
    <property type="entry name" value="Sigma_54_int"/>
</dbReference>
<keyword evidence="4" id="KW-0804">Transcription</keyword>
<accession>A0A0F5HMC6</accession>
<dbReference type="CDD" id="cd00009">
    <property type="entry name" value="AAA"/>
    <property type="match status" value="1"/>
</dbReference>
<dbReference type="Gene3D" id="1.10.10.60">
    <property type="entry name" value="Homeodomain-like"/>
    <property type="match status" value="1"/>
</dbReference>
<accession>A0A0F5I1D1</accession>
<dbReference type="RefSeq" id="WP_052725901.1">
    <property type="nucleotide sequence ID" value="NZ_JWIR02000043.1"/>
</dbReference>
<dbReference type="InterPro" id="IPR025662">
    <property type="entry name" value="Sigma_54_int_dom_ATP-bd_1"/>
</dbReference>
<dbReference type="SUPFAM" id="SSF46689">
    <property type="entry name" value="Homeodomain-like"/>
    <property type="match status" value="1"/>
</dbReference>
<dbReference type="GO" id="GO:0006355">
    <property type="term" value="P:regulation of DNA-templated transcription"/>
    <property type="evidence" value="ECO:0007669"/>
    <property type="project" value="InterPro"/>
</dbReference>